<comment type="similarity">
    <text evidence="1">Belongs to the AHA1 family.</text>
</comment>
<dbReference type="GO" id="GO:0006457">
    <property type="term" value="P:protein folding"/>
    <property type="evidence" value="ECO:0007669"/>
    <property type="project" value="TreeGrafter"/>
</dbReference>
<feature type="compositionally biased region" description="Polar residues" evidence="2">
    <location>
        <begin position="165"/>
        <end position="179"/>
    </location>
</feature>
<dbReference type="EMBL" id="LN679103">
    <property type="protein sequence ID" value="CEL59515.1"/>
    <property type="molecule type" value="Genomic_DNA"/>
</dbReference>
<dbReference type="InterPro" id="IPR036338">
    <property type="entry name" value="Aha1"/>
</dbReference>
<evidence type="ECO:0000313" key="5">
    <source>
        <dbReference type="Proteomes" id="UP000059188"/>
    </source>
</evidence>
<evidence type="ECO:0000313" key="4">
    <source>
        <dbReference type="EMBL" id="CEL59515.1"/>
    </source>
</evidence>
<dbReference type="SUPFAM" id="SSF55961">
    <property type="entry name" value="Bet v1-like"/>
    <property type="match status" value="1"/>
</dbReference>
<dbReference type="STRING" id="1108050.A0A0B7FPA6"/>
<evidence type="ECO:0000259" key="3">
    <source>
        <dbReference type="SMART" id="SM01000"/>
    </source>
</evidence>
<feature type="region of interest" description="Disordered" evidence="2">
    <location>
        <begin position="159"/>
        <end position="179"/>
    </location>
</feature>
<dbReference type="Gene3D" id="3.30.530.20">
    <property type="match status" value="1"/>
</dbReference>
<gene>
    <name evidence="4" type="ORF">RSOLAG1IB_03448</name>
</gene>
<sequence>MATSSMSTSTANWHWKNKNVTPWAKTWFEQELVTISHSEGGSEVKITGVNEVDGDCELGQRKSKLITIYDCKVVLSWSGEDKDGSKAEGKLTIPEVSHEQSDGLSDYVYDWSLKTSSSPEVNALYALAKSKLPSLLSERFTAFRTAMLDAHGKDLQVAGTPGASGATTPSISAPANTSSSFSKPVSAKEVSKGITNSAVVTADGTFMASAAELFELLTDEKRIPAWTRNQAQSDASVGGSYSLFGGGVTGKYIELQKPTKIVSTWKLNSPSWPSDHDGKLTITLDQQTDSTKVEFKLSGVPLGQEDETRKNLEGYYIGGFQSIGYVRVTPTAVYSSSARSTRPSKSQETKSSSWVIPCIFALLAMSAAISSRYI</sequence>
<dbReference type="AlphaFoldDB" id="A0A0B7FPA6"/>
<dbReference type="InterPro" id="IPR013538">
    <property type="entry name" value="ASHA1/2-like_C"/>
</dbReference>
<keyword evidence="5" id="KW-1185">Reference proteome</keyword>
<dbReference type="SMART" id="SM01000">
    <property type="entry name" value="Aha1_N"/>
    <property type="match status" value="1"/>
</dbReference>
<dbReference type="Pfam" id="PF09229">
    <property type="entry name" value="Aha1_N"/>
    <property type="match status" value="1"/>
</dbReference>
<dbReference type="GO" id="GO:0051087">
    <property type="term" value="F:protein-folding chaperone binding"/>
    <property type="evidence" value="ECO:0007669"/>
    <property type="project" value="InterPro"/>
</dbReference>
<dbReference type="InterPro" id="IPR023393">
    <property type="entry name" value="START-like_dom_sf"/>
</dbReference>
<feature type="domain" description="Activator of Hsp90 ATPase AHSA1-like N-terminal" evidence="3">
    <location>
        <begin position="17"/>
        <end position="153"/>
    </location>
</feature>
<evidence type="ECO:0000256" key="2">
    <source>
        <dbReference type="SAM" id="MobiDB-lite"/>
    </source>
</evidence>
<dbReference type="SUPFAM" id="SSF103111">
    <property type="entry name" value="Activator of Hsp90 ATPase, Aha1"/>
    <property type="match status" value="1"/>
</dbReference>
<dbReference type="Proteomes" id="UP000059188">
    <property type="component" value="Unassembled WGS sequence"/>
</dbReference>
<dbReference type="PANTHER" id="PTHR13009:SF22">
    <property type="entry name" value="LD43819P"/>
    <property type="match status" value="1"/>
</dbReference>
<protein>
    <recommendedName>
        <fullName evidence="3">Activator of Hsp90 ATPase AHSA1-like N-terminal domain-containing protein</fullName>
    </recommendedName>
</protein>
<dbReference type="InterPro" id="IPR015310">
    <property type="entry name" value="AHSA1-like_N"/>
</dbReference>
<name>A0A0B7FPA6_THACB</name>
<dbReference type="OrthoDB" id="567237at2759"/>
<dbReference type="GO" id="GO:0005829">
    <property type="term" value="C:cytosol"/>
    <property type="evidence" value="ECO:0007669"/>
    <property type="project" value="TreeGrafter"/>
</dbReference>
<dbReference type="Gene3D" id="3.15.10.20">
    <property type="entry name" value="Activator of Hsp90 ATPase Aha1, N-terminal domain"/>
    <property type="match status" value="1"/>
</dbReference>
<dbReference type="Pfam" id="PF08327">
    <property type="entry name" value="AHSA1"/>
    <property type="match status" value="1"/>
</dbReference>
<accession>A0A0B7FPA6</accession>
<reference evidence="4 5" key="1">
    <citation type="submission" date="2014-11" db="EMBL/GenBank/DDBJ databases">
        <authorList>
            <person name="Wibberg Daniel"/>
        </authorList>
    </citation>
    <scope>NUCLEOTIDE SEQUENCE [LARGE SCALE GENOMIC DNA]</scope>
    <source>
        <strain evidence="4">Rhizoctonia solani AG1-IB 7/3/14</strain>
    </source>
</reference>
<evidence type="ECO:0000256" key="1">
    <source>
        <dbReference type="ARBA" id="ARBA00006817"/>
    </source>
</evidence>
<dbReference type="PANTHER" id="PTHR13009">
    <property type="entry name" value="HEAT SHOCK PROTEIN 90 HSP90 CO-CHAPERONE AHA-1"/>
    <property type="match status" value="1"/>
</dbReference>
<proteinExistence type="inferred from homology"/>
<organism evidence="4 5">
    <name type="scientific">Thanatephorus cucumeris (strain AG1-IB / isolate 7/3/14)</name>
    <name type="common">Lettuce bottom rot fungus</name>
    <name type="synonym">Rhizoctonia solani</name>
    <dbReference type="NCBI Taxonomy" id="1108050"/>
    <lineage>
        <taxon>Eukaryota</taxon>
        <taxon>Fungi</taxon>
        <taxon>Dikarya</taxon>
        <taxon>Basidiomycota</taxon>
        <taxon>Agaricomycotina</taxon>
        <taxon>Agaricomycetes</taxon>
        <taxon>Cantharellales</taxon>
        <taxon>Ceratobasidiaceae</taxon>
        <taxon>Rhizoctonia</taxon>
        <taxon>Rhizoctonia solani AG-1</taxon>
    </lineage>
</organism>
<dbReference type="CDD" id="cd08892">
    <property type="entry name" value="SRPBCC_Aha1"/>
    <property type="match status" value="1"/>
</dbReference>
<dbReference type="GO" id="GO:0001671">
    <property type="term" value="F:ATPase activator activity"/>
    <property type="evidence" value="ECO:0007669"/>
    <property type="project" value="InterPro"/>
</dbReference>